<evidence type="ECO:0000259" key="1">
    <source>
        <dbReference type="SMART" id="SM00481"/>
    </source>
</evidence>
<dbReference type="Gene3D" id="3.20.20.140">
    <property type="entry name" value="Metal-dependent hydrolases"/>
    <property type="match status" value="1"/>
</dbReference>
<dbReference type="InterPro" id="IPR003141">
    <property type="entry name" value="Pol/His_phosphatase_N"/>
</dbReference>
<dbReference type="PANTHER" id="PTHR42924:SF3">
    <property type="entry name" value="POLYMERASE_HISTIDINOL PHOSPHATASE N-TERMINAL DOMAIN-CONTAINING PROTEIN"/>
    <property type="match status" value="1"/>
</dbReference>
<dbReference type="EMBL" id="DTBZ01000072">
    <property type="protein sequence ID" value="HGQ17982.1"/>
    <property type="molecule type" value="Genomic_DNA"/>
</dbReference>
<protein>
    <submittedName>
        <fullName evidence="2">PHP domain-containing protein</fullName>
    </submittedName>
</protein>
<dbReference type="PANTHER" id="PTHR42924">
    <property type="entry name" value="EXONUCLEASE"/>
    <property type="match status" value="1"/>
</dbReference>
<dbReference type="GO" id="GO:0035312">
    <property type="term" value="F:5'-3' DNA exonuclease activity"/>
    <property type="evidence" value="ECO:0007669"/>
    <property type="project" value="TreeGrafter"/>
</dbReference>
<reference evidence="2" key="1">
    <citation type="journal article" date="2020" name="mSystems">
        <title>Genome- and Community-Level Interaction Insights into Carbon Utilization and Element Cycling Functions of Hydrothermarchaeota in Hydrothermal Sediment.</title>
        <authorList>
            <person name="Zhou Z."/>
            <person name="Liu Y."/>
            <person name="Xu W."/>
            <person name="Pan J."/>
            <person name="Luo Z.H."/>
            <person name="Li M."/>
        </authorList>
    </citation>
    <scope>NUCLEOTIDE SEQUENCE [LARGE SCALE GENOMIC DNA]</scope>
    <source>
        <strain evidence="2">SpSt-618</strain>
        <strain evidence="3">SpSt-657</strain>
    </source>
</reference>
<dbReference type="SMART" id="SM00481">
    <property type="entry name" value="POLIIIAc"/>
    <property type="match status" value="1"/>
</dbReference>
<sequence length="466" mass="53197">MEEYTIKEFNGILYPSNKEESDYTYINFNLPEGYNNIELEYNFNKEDGCILDIGIFDARNLFRGWSGSSKTKIHIDDTSATPGYIAGEMYPGTWTVVLGLAKITDCGCKYRIVIRMSKHRSRTSSGETCVCREEARRTANGRWIKGDLHVHTIHSDGKDGVCSLILKAIKLGLDYIAITDHNTISQITEIETAKCPEILVIPGVEISTYYGHINTWGRRWFDFRRKDISDFKSLIDEIHREGLLASLNHPFNFDVNCIGCDFKYKELIGFDSIEVWNGPTPVTWNAYALNWWHNLLAKGMTIPIIGGSDYHGGSDVELANPTTWIYVNELTMESMLEGIRRGRAFISRGPEGPKVDMGVYQGDKRYYIGDRIENARKQLKISIDVEVTRDIIDKYVNEAVLRIITSREVIKVYNIRGKLSRFVDTINVDDGTKFIRVEVGRYKDPYSLEPNTIIELLALTNPIYIT</sequence>
<name>A0A7J3I8V1_9CREN</name>
<dbReference type="InterPro" id="IPR004013">
    <property type="entry name" value="PHP_dom"/>
</dbReference>
<dbReference type="InterPro" id="IPR052018">
    <property type="entry name" value="PHP_domain"/>
</dbReference>
<organism evidence="2">
    <name type="scientific">Ignisphaera aggregans</name>
    <dbReference type="NCBI Taxonomy" id="334771"/>
    <lineage>
        <taxon>Archaea</taxon>
        <taxon>Thermoproteota</taxon>
        <taxon>Thermoprotei</taxon>
        <taxon>Desulfurococcales</taxon>
        <taxon>Desulfurococcaceae</taxon>
        <taxon>Ignisphaera</taxon>
    </lineage>
</organism>
<dbReference type="Pfam" id="PF02811">
    <property type="entry name" value="PHP"/>
    <property type="match status" value="1"/>
</dbReference>
<gene>
    <name evidence="2" type="ORF">ENT87_06010</name>
    <name evidence="3" type="ORF">ENU30_03230</name>
</gene>
<feature type="domain" description="Polymerase/histidinol phosphatase N-terminal" evidence="1">
    <location>
        <begin position="146"/>
        <end position="210"/>
    </location>
</feature>
<comment type="caution">
    <text evidence="2">The sequence shown here is derived from an EMBL/GenBank/DDBJ whole genome shotgun (WGS) entry which is preliminary data.</text>
</comment>
<accession>A0A7J3I8V1</accession>
<dbReference type="AlphaFoldDB" id="A0A7J3I8V1"/>
<evidence type="ECO:0000313" key="3">
    <source>
        <dbReference type="EMBL" id="HGQ17982.1"/>
    </source>
</evidence>
<dbReference type="InterPro" id="IPR016195">
    <property type="entry name" value="Pol/histidinol_Pase-like"/>
</dbReference>
<evidence type="ECO:0000313" key="2">
    <source>
        <dbReference type="EMBL" id="HGN37082.1"/>
    </source>
</evidence>
<dbReference type="SUPFAM" id="SSF89550">
    <property type="entry name" value="PHP domain-like"/>
    <property type="match status" value="1"/>
</dbReference>
<dbReference type="NCBIfam" id="NF038032">
    <property type="entry name" value="CehA_McbA_metalo"/>
    <property type="match status" value="1"/>
</dbReference>
<dbReference type="GO" id="GO:0004534">
    <property type="term" value="F:5'-3' RNA exonuclease activity"/>
    <property type="evidence" value="ECO:0007669"/>
    <property type="project" value="TreeGrafter"/>
</dbReference>
<proteinExistence type="predicted"/>
<dbReference type="EMBL" id="DTAI01000175">
    <property type="protein sequence ID" value="HGN37082.1"/>
    <property type="molecule type" value="Genomic_DNA"/>
</dbReference>